<evidence type="ECO:0000256" key="1">
    <source>
        <dbReference type="ARBA" id="ARBA00023121"/>
    </source>
</evidence>
<name>A0A926D6F4_9FIRM</name>
<keyword evidence="1" id="KW-0446">Lipid-binding</keyword>
<proteinExistence type="predicted"/>
<dbReference type="Gene3D" id="3.30.1180.10">
    <property type="match status" value="1"/>
</dbReference>
<dbReference type="NCBIfam" id="TIGR00762">
    <property type="entry name" value="DegV"/>
    <property type="match status" value="1"/>
</dbReference>
<dbReference type="EMBL" id="JACRSR010000005">
    <property type="protein sequence ID" value="MBC8532212.1"/>
    <property type="molecule type" value="Genomic_DNA"/>
</dbReference>
<gene>
    <name evidence="2" type="ORF">H8696_10185</name>
</gene>
<dbReference type="InterPro" id="IPR003797">
    <property type="entry name" value="DegV"/>
</dbReference>
<dbReference type="SUPFAM" id="SSF82549">
    <property type="entry name" value="DAK1/DegV-like"/>
    <property type="match status" value="1"/>
</dbReference>
<evidence type="ECO:0000313" key="2">
    <source>
        <dbReference type="EMBL" id="MBC8532212.1"/>
    </source>
</evidence>
<dbReference type="Gene3D" id="3.40.50.10170">
    <property type="match status" value="1"/>
</dbReference>
<dbReference type="PANTHER" id="PTHR33434:SF2">
    <property type="entry name" value="FATTY ACID-BINDING PROTEIN TM_1468"/>
    <property type="match status" value="1"/>
</dbReference>
<comment type="caution">
    <text evidence="2">The sequence shown here is derived from an EMBL/GenBank/DDBJ whole genome shotgun (WGS) entry which is preliminary data.</text>
</comment>
<dbReference type="Proteomes" id="UP000623172">
    <property type="component" value="Unassembled WGS sequence"/>
</dbReference>
<dbReference type="RefSeq" id="WP_249317327.1">
    <property type="nucleotide sequence ID" value="NZ_JACRSR010000005.1"/>
</dbReference>
<dbReference type="GO" id="GO:0008289">
    <property type="term" value="F:lipid binding"/>
    <property type="evidence" value="ECO:0007669"/>
    <property type="project" value="UniProtKB-KW"/>
</dbReference>
<dbReference type="Pfam" id="PF02645">
    <property type="entry name" value="DegV"/>
    <property type="match status" value="1"/>
</dbReference>
<dbReference type="PANTHER" id="PTHR33434">
    <property type="entry name" value="DEGV DOMAIN-CONTAINING PROTEIN DR_1986-RELATED"/>
    <property type="match status" value="1"/>
</dbReference>
<dbReference type="PROSITE" id="PS51482">
    <property type="entry name" value="DEGV"/>
    <property type="match status" value="1"/>
</dbReference>
<evidence type="ECO:0000313" key="3">
    <source>
        <dbReference type="Proteomes" id="UP000623172"/>
    </source>
</evidence>
<dbReference type="InterPro" id="IPR043168">
    <property type="entry name" value="DegV_C"/>
</dbReference>
<keyword evidence="3" id="KW-1185">Reference proteome</keyword>
<dbReference type="AlphaFoldDB" id="A0A926D6F4"/>
<accession>A0A926D6F4</accession>
<protein>
    <submittedName>
        <fullName evidence="2">DegV family protein</fullName>
    </submittedName>
</protein>
<sequence length="284" mass="31483">MAKVKIIADSTCDLSDDLVKAFDISILPLYVNIGGRDYKDRTEIDQDKLFELVSEYKVLPKTASISYLDFEEHLAPWYEEGYDVIFICISSDLSATYQNACTYVSGKGWDRAYVVDSKNLSTGVGHVVLKAAELAQAGMSGAEVVEALKAFIPRVNSSFVIDTMEYLHKGGRCSTVQAVAGSVLKLHPQIDVVNGKMTVADKIKGKRRRCLDTYYRNKVTPLLDRIDPHRIFVTHTASDGDAEYFAERLKADKRFENVHITRAGSVISSHCGPGTIGILFITND</sequence>
<dbReference type="InterPro" id="IPR050270">
    <property type="entry name" value="DegV_domain_contain"/>
</dbReference>
<organism evidence="2 3">
    <name type="scientific">Gehongia tenuis</name>
    <dbReference type="NCBI Taxonomy" id="2763655"/>
    <lineage>
        <taxon>Bacteria</taxon>
        <taxon>Bacillati</taxon>
        <taxon>Bacillota</taxon>
        <taxon>Clostridia</taxon>
        <taxon>Christensenellales</taxon>
        <taxon>Christensenellaceae</taxon>
        <taxon>Gehongia</taxon>
    </lineage>
</organism>
<reference evidence="2" key="1">
    <citation type="submission" date="2020-08" db="EMBL/GenBank/DDBJ databases">
        <title>Genome public.</title>
        <authorList>
            <person name="Liu C."/>
            <person name="Sun Q."/>
        </authorList>
    </citation>
    <scope>NUCLEOTIDE SEQUENCE</scope>
    <source>
        <strain evidence="2">NSJ-53</strain>
    </source>
</reference>